<dbReference type="Proteomes" id="UP000451471">
    <property type="component" value="Unassembled WGS sequence"/>
</dbReference>
<proteinExistence type="predicted"/>
<dbReference type="AlphaFoldDB" id="A0A6B0GMF9"/>
<name>A0A6B0GMF9_9EURY</name>
<protein>
    <recommendedName>
        <fullName evidence="1">DUF7692 domain-containing protein</fullName>
    </recommendedName>
</protein>
<sequence length="86" mass="9831">MRIRTDGDYAHRMDAIEQAAQFYNQNKTASVINACEDIPRLARAVEQLLQREDLTTAQKREIATLFNLGESFSVTFSESIAVHERE</sequence>
<evidence type="ECO:0000313" key="3">
    <source>
        <dbReference type="Proteomes" id="UP000451471"/>
    </source>
</evidence>
<reference evidence="2 3" key="1">
    <citation type="submission" date="2019-12" db="EMBL/GenBank/DDBJ databases">
        <title>Halocatena pleomorpha gen. nov. sp. nov., an extremely halophilic archaeon of family Halobacteriaceae isolated from saltpan soil.</title>
        <authorList>
            <person name="Pal Y."/>
            <person name="Verma A."/>
            <person name="Krishnamurthi S."/>
            <person name="Kumar P."/>
        </authorList>
    </citation>
    <scope>NUCLEOTIDE SEQUENCE [LARGE SCALE GENOMIC DNA]</scope>
    <source>
        <strain evidence="2 3">JCM 16495</strain>
    </source>
</reference>
<feature type="domain" description="DUF7692" evidence="1">
    <location>
        <begin position="1"/>
        <end position="55"/>
    </location>
</feature>
<organism evidence="2 3">
    <name type="scientific">Halomarina oriensis</name>
    <dbReference type="NCBI Taxonomy" id="671145"/>
    <lineage>
        <taxon>Archaea</taxon>
        <taxon>Methanobacteriati</taxon>
        <taxon>Methanobacteriota</taxon>
        <taxon>Stenosarchaea group</taxon>
        <taxon>Halobacteria</taxon>
        <taxon>Halobacteriales</taxon>
        <taxon>Natronomonadaceae</taxon>
        <taxon>Halomarina</taxon>
    </lineage>
</organism>
<comment type="caution">
    <text evidence="2">The sequence shown here is derived from an EMBL/GenBank/DDBJ whole genome shotgun (WGS) entry which is preliminary data.</text>
</comment>
<gene>
    <name evidence="2" type="ORF">GQS65_16645</name>
</gene>
<evidence type="ECO:0000313" key="2">
    <source>
        <dbReference type="EMBL" id="MWG36096.1"/>
    </source>
</evidence>
<evidence type="ECO:0000259" key="1">
    <source>
        <dbReference type="Pfam" id="PF24743"/>
    </source>
</evidence>
<keyword evidence="3" id="KW-1185">Reference proteome</keyword>
<dbReference type="EMBL" id="WSZK01000030">
    <property type="protein sequence ID" value="MWG36096.1"/>
    <property type="molecule type" value="Genomic_DNA"/>
</dbReference>
<dbReference type="InterPro" id="IPR056109">
    <property type="entry name" value="DUF7692"/>
</dbReference>
<accession>A0A6B0GMF9</accession>
<dbReference type="Pfam" id="PF24743">
    <property type="entry name" value="DUF7692"/>
    <property type="match status" value="1"/>
</dbReference>